<dbReference type="Proteomes" id="UP000813461">
    <property type="component" value="Unassembled WGS sequence"/>
</dbReference>
<reference evidence="2" key="1">
    <citation type="journal article" date="2021" name="Nat. Commun.">
        <title>Genetic determinants of endophytism in the Arabidopsis root mycobiome.</title>
        <authorList>
            <person name="Mesny F."/>
            <person name="Miyauchi S."/>
            <person name="Thiergart T."/>
            <person name="Pickel B."/>
            <person name="Atanasova L."/>
            <person name="Karlsson M."/>
            <person name="Huettel B."/>
            <person name="Barry K.W."/>
            <person name="Haridas S."/>
            <person name="Chen C."/>
            <person name="Bauer D."/>
            <person name="Andreopoulos W."/>
            <person name="Pangilinan J."/>
            <person name="LaButti K."/>
            <person name="Riley R."/>
            <person name="Lipzen A."/>
            <person name="Clum A."/>
            <person name="Drula E."/>
            <person name="Henrissat B."/>
            <person name="Kohler A."/>
            <person name="Grigoriev I.V."/>
            <person name="Martin F.M."/>
            <person name="Hacquard S."/>
        </authorList>
    </citation>
    <scope>NUCLEOTIDE SEQUENCE</scope>
    <source>
        <strain evidence="2">MPI-SDFR-AT-0120</strain>
    </source>
</reference>
<dbReference type="AlphaFoldDB" id="A0A8K0RA19"/>
<sequence>MTKWVMIGKCTLTVCLWDATAFTRVTVLRPRLMKHFINALLRADNCSHCLSHSPTYHNVLSATANATFCNVDGELVTDTFL</sequence>
<feature type="signal peptide" evidence="1">
    <location>
        <begin position="1"/>
        <end position="21"/>
    </location>
</feature>
<organism evidence="2 3">
    <name type="scientific">Paraphoma chrysanthemicola</name>
    <dbReference type="NCBI Taxonomy" id="798071"/>
    <lineage>
        <taxon>Eukaryota</taxon>
        <taxon>Fungi</taxon>
        <taxon>Dikarya</taxon>
        <taxon>Ascomycota</taxon>
        <taxon>Pezizomycotina</taxon>
        <taxon>Dothideomycetes</taxon>
        <taxon>Pleosporomycetidae</taxon>
        <taxon>Pleosporales</taxon>
        <taxon>Pleosporineae</taxon>
        <taxon>Phaeosphaeriaceae</taxon>
        <taxon>Paraphoma</taxon>
    </lineage>
</organism>
<accession>A0A8K0RA19</accession>
<evidence type="ECO:0000313" key="3">
    <source>
        <dbReference type="Proteomes" id="UP000813461"/>
    </source>
</evidence>
<proteinExistence type="predicted"/>
<evidence type="ECO:0000256" key="1">
    <source>
        <dbReference type="SAM" id="SignalP"/>
    </source>
</evidence>
<evidence type="ECO:0008006" key="4">
    <source>
        <dbReference type="Google" id="ProtNLM"/>
    </source>
</evidence>
<keyword evidence="1" id="KW-0732">Signal</keyword>
<feature type="chain" id="PRO_5035428064" description="Secreted protein" evidence="1">
    <location>
        <begin position="22"/>
        <end position="81"/>
    </location>
</feature>
<comment type="caution">
    <text evidence="2">The sequence shown here is derived from an EMBL/GenBank/DDBJ whole genome shotgun (WGS) entry which is preliminary data.</text>
</comment>
<gene>
    <name evidence="2" type="ORF">FB567DRAFT_308859</name>
</gene>
<name>A0A8K0RA19_9PLEO</name>
<evidence type="ECO:0000313" key="2">
    <source>
        <dbReference type="EMBL" id="KAH7089757.1"/>
    </source>
</evidence>
<dbReference type="EMBL" id="JAGMVJ010000006">
    <property type="protein sequence ID" value="KAH7089757.1"/>
    <property type="molecule type" value="Genomic_DNA"/>
</dbReference>
<protein>
    <recommendedName>
        <fullName evidence="4">Secreted protein</fullName>
    </recommendedName>
</protein>
<keyword evidence="3" id="KW-1185">Reference proteome</keyword>